<evidence type="ECO:0000313" key="3">
    <source>
        <dbReference type="EMBL" id="KAK0543614.1"/>
    </source>
</evidence>
<name>A0AAN6JNQ6_9BASI</name>
<dbReference type="PRINTS" id="PR00792">
    <property type="entry name" value="PEPSIN"/>
</dbReference>
<sequence>MTSASNNPGAPPSHATVALVKRESGSTFVASADNDELKAHEFIKVVARAHVAHLRAKYHHRLDQFEVNTGNKHALDCRAGKHYGSEVLHPQEKEALWTGQFAVGTPPVLLQMDLDTGSSDTFAFPKFYDPAKSSTAKRTSKSFSLHYGDGTHARGDVYEESVRIAGLTAQHQAFGVATENTLDTSDSQGMAGMAFESIASSKSLPFFQTMMKQGVLAQSVFCFGLWSKHARFDLGYAAREAYEGEFAWSKVDPSHGFWTTSFNVGGVDGTTMIVGPGEAIKKIAQESNCYIKEEDGTVYLIYEHDKPPQLTLTFNGTTFTISAENLAFQRHGNLVVSGIVGADMGLGQDAWVVGDTFLKGVYACFDVGGMRVGFAPKAGEGKAE</sequence>
<accession>A0AAN6JNQ6</accession>
<protein>
    <recommendedName>
        <fullName evidence="2">Peptidase A1 domain-containing protein</fullName>
    </recommendedName>
</protein>
<dbReference type="GO" id="GO:0006508">
    <property type="term" value="P:proteolysis"/>
    <property type="evidence" value="ECO:0007669"/>
    <property type="project" value="InterPro"/>
</dbReference>
<dbReference type="Proteomes" id="UP001176517">
    <property type="component" value="Unassembled WGS sequence"/>
</dbReference>
<evidence type="ECO:0000256" key="1">
    <source>
        <dbReference type="ARBA" id="ARBA00007447"/>
    </source>
</evidence>
<evidence type="ECO:0000259" key="2">
    <source>
        <dbReference type="PROSITE" id="PS51767"/>
    </source>
</evidence>
<comment type="caution">
    <text evidence="3">The sequence shown here is derived from an EMBL/GenBank/DDBJ whole genome shotgun (WGS) entry which is preliminary data.</text>
</comment>
<dbReference type="GO" id="GO:0004190">
    <property type="term" value="F:aspartic-type endopeptidase activity"/>
    <property type="evidence" value="ECO:0007669"/>
    <property type="project" value="InterPro"/>
</dbReference>
<dbReference type="InterPro" id="IPR034164">
    <property type="entry name" value="Pepsin-like_dom"/>
</dbReference>
<reference evidence="3" key="1">
    <citation type="journal article" date="2023" name="PhytoFront">
        <title>Draft Genome Resources of Seven Strains of Tilletia horrida, Causal Agent of Kernel Smut of Rice.</title>
        <authorList>
            <person name="Khanal S."/>
            <person name="Antony Babu S."/>
            <person name="Zhou X.G."/>
        </authorList>
    </citation>
    <scope>NUCLEOTIDE SEQUENCE</scope>
    <source>
        <strain evidence="3">TX6</strain>
    </source>
</reference>
<dbReference type="PANTHER" id="PTHR47966:SF57">
    <property type="entry name" value="PEPTIDASE A1 DOMAIN-CONTAINING PROTEIN"/>
    <property type="match status" value="1"/>
</dbReference>
<proteinExistence type="inferred from homology"/>
<dbReference type="PANTHER" id="PTHR47966">
    <property type="entry name" value="BETA-SITE APP-CLEAVING ENZYME, ISOFORM A-RELATED"/>
    <property type="match status" value="1"/>
</dbReference>
<dbReference type="CDD" id="cd05471">
    <property type="entry name" value="pepsin_like"/>
    <property type="match status" value="1"/>
</dbReference>
<dbReference type="Gene3D" id="2.40.70.10">
    <property type="entry name" value="Acid Proteases"/>
    <property type="match status" value="2"/>
</dbReference>
<dbReference type="AlphaFoldDB" id="A0AAN6JNQ6"/>
<comment type="similarity">
    <text evidence="1">Belongs to the peptidase A1 family.</text>
</comment>
<dbReference type="EMBL" id="JAPDMZ010000343">
    <property type="protein sequence ID" value="KAK0543614.1"/>
    <property type="molecule type" value="Genomic_DNA"/>
</dbReference>
<dbReference type="InterPro" id="IPR001461">
    <property type="entry name" value="Aspartic_peptidase_A1"/>
</dbReference>
<gene>
    <name evidence="3" type="ORF">OC846_006354</name>
</gene>
<dbReference type="SUPFAM" id="SSF50630">
    <property type="entry name" value="Acid proteases"/>
    <property type="match status" value="1"/>
</dbReference>
<keyword evidence="4" id="KW-1185">Reference proteome</keyword>
<organism evidence="3 4">
    <name type="scientific">Tilletia horrida</name>
    <dbReference type="NCBI Taxonomy" id="155126"/>
    <lineage>
        <taxon>Eukaryota</taxon>
        <taxon>Fungi</taxon>
        <taxon>Dikarya</taxon>
        <taxon>Basidiomycota</taxon>
        <taxon>Ustilaginomycotina</taxon>
        <taxon>Exobasidiomycetes</taxon>
        <taxon>Tilletiales</taxon>
        <taxon>Tilletiaceae</taxon>
        <taxon>Tilletia</taxon>
    </lineage>
</organism>
<dbReference type="PROSITE" id="PS51767">
    <property type="entry name" value="PEPTIDASE_A1"/>
    <property type="match status" value="1"/>
</dbReference>
<evidence type="ECO:0000313" key="4">
    <source>
        <dbReference type="Proteomes" id="UP001176517"/>
    </source>
</evidence>
<dbReference type="InterPro" id="IPR033121">
    <property type="entry name" value="PEPTIDASE_A1"/>
</dbReference>
<dbReference type="Pfam" id="PF00026">
    <property type="entry name" value="Asp"/>
    <property type="match status" value="1"/>
</dbReference>
<dbReference type="InterPro" id="IPR021109">
    <property type="entry name" value="Peptidase_aspartic_dom_sf"/>
</dbReference>
<feature type="domain" description="Peptidase A1" evidence="2">
    <location>
        <begin position="97"/>
        <end position="375"/>
    </location>
</feature>